<feature type="domain" description="Protein kinase" evidence="5">
    <location>
        <begin position="29"/>
        <end position="284"/>
    </location>
</feature>
<evidence type="ECO:0000256" key="1">
    <source>
        <dbReference type="ARBA" id="ARBA00022679"/>
    </source>
</evidence>
<dbReference type="GO" id="GO:0005829">
    <property type="term" value="C:cytosol"/>
    <property type="evidence" value="ECO:0007669"/>
    <property type="project" value="TreeGrafter"/>
</dbReference>
<evidence type="ECO:0000256" key="2">
    <source>
        <dbReference type="ARBA" id="ARBA00022741"/>
    </source>
</evidence>
<dbReference type="Pfam" id="PF00069">
    <property type="entry name" value="Pkinase"/>
    <property type="match status" value="1"/>
</dbReference>
<dbReference type="Proteomes" id="UP000289758">
    <property type="component" value="Unassembled WGS sequence"/>
</dbReference>
<dbReference type="InterPro" id="IPR011009">
    <property type="entry name" value="Kinase-like_dom_sf"/>
</dbReference>
<keyword evidence="2" id="KW-0547">Nucleotide-binding</keyword>
<comment type="caution">
    <text evidence="6">The sequence shown here is derived from an EMBL/GenBank/DDBJ whole genome shotgun (WGS) entry which is preliminary data.</text>
</comment>
<dbReference type="InterPro" id="IPR000719">
    <property type="entry name" value="Prot_kinase_dom"/>
</dbReference>
<name>A0A4Q1AKP1_9BACT</name>
<dbReference type="CDD" id="cd14014">
    <property type="entry name" value="STKc_PknB_like"/>
    <property type="match status" value="1"/>
</dbReference>
<dbReference type="GO" id="GO:0004674">
    <property type="term" value="F:protein serine/threonine kinase activity"/>
    <property type="evidence" value="ECO:0007669"/>
    <property type="project" value="InterPro"/>
</dbReference>
<keyword evidence="4" id="KW-0067">ATP-binding</keyword>
<dbReference type="OrthoDB" id="9801841at2"/>
<proteinExistence type="predicted"/>
<dbReference type="InterPro" id="IPR008266">
    <property type="entry name" value="Tyr_kinase_AS"/>
</dbReference>
<accession>A0A4Q1AKP1</accession>
<evidence type="ECO:0000256" key="3">
    <source>
        <dbReference type="ARBA" id="ARBA00022777"/>
    </source>
</evidence>
<dbReference type="SUPFAM" id="SSF56112">
    <property type="entry name" value="Protein kinase-like (PK-like)"/>
    <property type="match status" value="1"/>
</dbReference>
<dbReference type="Gene3D" id="1.10.510.10">
    <property type="entry name" value="Transferase(Phosphotransferase) domain 1"/>
    <property type="match status" value="1"/>
</dbReference>
<dbReference type="GO" id="GO:0005524">
    <property type="term" value="F:ATP binding"/>
    <property type="evidence" value="ECO:0007669"/>
    <property type="project" value="UniProtKB-KW"/>
</dbReference>
<dbReference type="PANTHER" id="PTHR24348">
    <property type="entry name" value="SERINE/THREONINE-PROTEIN KINASE UNC-51-RELATED"/>
    <property type="match status" value="1"/>
</dbReference>
<keyword evidence="1" id="KW-0808">Transferase</keyword>
<gene>
    <name evidence="6" type="ORF">CRV07_13330</name>
</gene>
<dbReference type="RefSeq" id="WP_129088127.1">
    <property type="nucleotide sequence ID" value="NZ_CP053836.1"/>
</dbReference>
<dbReference type="PROSITE" id="PS50011">
    <property type="entry name" value="PROTEIN_KINASE_DOM"/>
    <property type="match status" value="1"/>
</dbReference>
<evidence type="ECO:0000256" key="4">
    <source>
        <dbReference type="ARBA" id="ARBA00022840"/>
    </source>
</evidence>
<keyword evidence="3" id="KW-0418">Kinase</keyword>
<keyword evidence="7" id="KW-1185">Reference proteome</keyword>
<dbReference type="GO" id="GO:0005776">
    <property type="term" value="C:autophagosome"/>
    <property type="evidence" value="ECO:0007669"/>
    <property type="project" value="TreeGrafter"/>
</dbReference>
<dbReference type="InterPro" id="IPR045269">
    <property type="entry name" value="Atg1-like"/>
</dbReference>
<protein>
    <recommendedName>
        <fullName evidence="5">Protein kinase domain-containing protein</fullName>
    </recommendedName>
</protein>
<reference evidence="6 7" key="1">
    <citation type="submission" date="2017-10" db="EMBL/GenBank/DDBJ databases">
        <title>Genomics of the genus Arcobacter.</title>
        <authorList>
            <person name="Perez-Cataluna A."/>
            <person name="Figueras M.J."/>
        </authorList>
    </citation>
    <scope>NUCLEOTIDE SEQUENCE [LARGE SCALE GENOMIC DNA]</scope>
    <source>
        <strain evidence="6 7">CECT 8441</strain>
    </source>
</reference>
<dbReference type="PROSITE" id="PS00109">
    <property type="entry name" value="PROTEIN_KINASE_TYR"/>
    <property type="match status" value="1"/>
</dbReference>
<dbReference type="Gene3D" id="3.30.200.20">
    <property type="entry name" value="Phosphorylase Kinase, domain 1"/>
    <property type="match status" value="1"/>
</dbReference>
<sequence length="284" mass="33171">MNLIEEITKNSIKKKEKIKKNKGVLNKRYFCAEELAKGGLSTIYKGIDIYSEYFGKDSNIVIKIPSDELLKKDDICAFTYAEYNFLRRLNHDNIVKVLDFGIDRKTDIPYLVLEYINGMLLSEIPLERMSLSVKNQVFKSLHNTLKYVHSKNIIHADITPINIILNDANSPIIFDFGISQSVEEESFTLEYKKVKAFNPKYSAPELIQDIESKPTMYSDIFSFACVMYELYSNKQLFKESSLELLENPIKMRDLSQVPLSLKRWFKYALNAIPEKRYLKRHYKI</sequence>
<dbReference type="GO" id="GO:0000407">
    <property type="term" value="C:phagophore assembly site"/>
    <property type="evidence" value="ECO:0007669"/>
    <property type="project" value="TreeGrafter"/>
</dbReference>
<dbReference type="GO" id="GO:0016020">
    <property type="term" value="C:membrane"/>
    <property type="evidence" value="ECO:0007669"/>
    <property type="project" value="TreeGrafter"/>
</dbReference>
<evidence type="ECO:0000313" key="6">
    <source>
        <dbReference type="EMBL" id="RXK02447.1"/>
    </source>
</evidence>
<evidence type="ECO:0000313" key="7">
    <source>
        <dbReference type="Proteomes" id="UP000289758"/>
    </source>
</evidence>
<evidence type="ECO:0000259" key="5">
    <source>
        <dbReference type="PROSITE" id="PS50011"/>
    </source>
</evidence>
<dbReference type="AlphaFoldDB" id="A0A4Q1AKP1"/>
<dbReference type="PANTHER" id="PTHR24348:SF22">
    <property type="entry name" value="NON-SPECIFIC SERINE_THREONINE PROTEIN KINASE"/>
    <property type="match status" value="1"/>
</dbReference>
<organism evidence="6 7">
    <name type="scientific">Halarcobacter ebronensis</name>
    <dbReference type="NCBI Taxonomy" id="1462615"/>
    <lineage>
        <taxon>Bacteria</taxon>
        <taxon>Pseudomonadati</taxon>
        <taxon>Campylobacterota</taxon>
        <taxon>Epsilonproteobacteria</taxon>
        <taxon>Campylobacterales</taxon>
        <taxon>Arcobacteraceae</taxon>
        <taxon>Halarcobacter</taxon>
    </lineage>
</organism>
<dbReference type="EMBL" id="PDKK01000015">
    <property type="protein sequence ID" value="RXK02447.1"/>
    <property type="molecule type" value="Genomic_DNA"/>
</dbReference>